<dbReference type="Proteomes" id="UP001164803">
    <property type="component" value="Chromosome"/>
</dbReference>
<keyword evidence="1" id="KW-0233">DNA recombination</keyword>
<dbReference type="InterPro" id="IPR002104">
    <property type="entry name" value="Integrase_catalytic"/>
</dbReference>
<sequence>MSRFKTDVKIDVFTDYHIRQMLLYYRSLRQRDKTFYAYRDSTIIGHLLGTGIRVGELANLRWHDVDFEHDTITVFGKKRIMGNLTYDTPSKAGIC</sequence>
<name>A0ABY6Z0R0_9BACL</name>
<organism evidence="3 4">
    <name type="scientific">Alicyclobacillus dauci</name>
    <dbReference type="NCBI Taxonomy" id="1475485"/>
    <lineage>
        <taxon>Bacteria</taxon>
        <taxon>Bacillati</taxon>
        <taxon>Bacillota</taxon>
        <taxon>Bacilli</taxon>
        <taxon>Bacillales</taxon>
        <taxon>Alicyclobacillaceae</taxon>
        <taxon>Alicyclobacillus</taxon>
    </lineage>
</organism>
<reference evidence="3" key="1">
    <citation type="submission" date="2022-08" db="EMBL/GenBank/DDBJ databases">
        <title>Alicyclobacillus dauci DSM2870, complete genome.</title>
        <authorList>
            <person name="Wang Q."/>
            <person name="Cai R."/>
            <person name="Wang Z."/>
        </authorList>
    </citation>
    <scope>NUCLEOTIDE SEQUENCE</scope>
    <source>
        <strain evidence="3">DSM 28700</strain>
    </source>
</reference>
<evidence type="ECO:0000259" key="2">
    <source>
        <dbReference type="PROSITE" id="PS51898"/>
    </source>
</evidence>
<dbReference type="Pfam" id="PF00589">
    <property type="entry name" value="Phage_integrase"/>
    <property type="match status" value="1"/>
</dbReference>
<evidence type="ECO:0000256" key="1">
    <source>
        <dbReference type="ARBA" id="ARBA00023172"/>
    </source>
</evidence>
<evidence type="ECO:0000313" key="4">
    <source>
        <dbReference type="Proteomes" id="UP001164803"/>
    </source>
</evidence>
<feature type="domain" description="Tyr recombinase" evidence="2">
    <location>
        <begin position="8"/>
        <end position="95"/>
    </location>
</feature>
<dbReference type="Gene3D" id="1.10.443.10">
    <property type="entry name" value="Intergrase catalytic core"/>
    <property type="match status" value="1"/>
</dbReference>
<dbReference type="EMBL" id="CP104064">
    <property type="protein sequence ID" value="WAH36458.1"/>
    <property type="molecule type" value="Genomic_DNA"/>
</dbReference>
<dbReference type="InterPro" id="IPR011010">
    <property type="entry name" value="DNA_brk_join_enz"/>
</dbReference>
<dbReference type="InterPro" id="IPR013762">
    <property type="entry name" value="Integrase-like_cat_sf"/>
</dbReference>
<proteinExistence type="predicted"/>
<dbReference type="SUPFAM" id="SSF56349">
    <property type="entry name" value="DNA breaking-rejoining enzymes"/>
    <property type="match status" value="1"/>
</dbReference>
<dbReference type="RefSeq" id="WP_268043799.1">
    <property type="nucleotide sequence ID" value="NZ_CP104064.1"/>
</dbReference>
<accession>A0ABY6Z0R0</accession>
<protein>
    <submittedName>
        <fullName evidence="3">Tyrosine-type recombinase/integrase</fullName>
    </submittedName>
</protein>
<keyword evidence="4" id="KW-1185">Reference proteome</keyword>
<evidence type="ECO:0000313" key="3">
    <source>
        <dbReference type="EMBL" id="WAH36458.1"/>
    </source>
</evidence>
<dbReference type="PROSITE" id="PS51898">
    <property type="entry name" value="TYR_RECOMBINASE"/>
    <property type="match status" value="1"/>
</dbReference>
<gene>
    <name evidence="3" type="ORF">NZD86_19930</name>
</gene>